<feature type="region of interest" description="Disordered" evidence="1">
    <location>
        <begin position="114"/>
        <end position="140"/>
    </location>
</feature>
<dbReference type="Proteomes" id="UP000515124">
    <property type="component" value="Unplaced"/>
</dbReference>
<feature type="compositionally biased region" description="Basic residues" evidence="1">
    <location>
        <begin position="266"/>
        <end position="279"/>
    </location>
</feature>
<evidence type="ECO:0000259" key="2">
    <source>
        <dbReference type="Pfam" id="PF10551"/>
    </source>
</evidence>
<organism evidence="3 4">
    <name type="scientific">Prunus avium</name>
    <name type="common">Cherry</name>
    <name type="synonym">Cerasus avium</name>
    <dbReference type="NCBI Taxonomy" id="42229"/>
    <lineage>
        <taxon>Eukaryota</taxon>
        <taxon>Viridiplantae</taxon>
        <taxon>Streptophyta</taxon>
        <taxon>Embryophyta</taxon>
        <taxon>Tracheophyta</taxon>
        <taxon>Spermatophyta</taxon>
        <taxon>Magnoliopsida</taxon>
        <taxon>eudicotyledons</taxon>
        <taxon>Gunneridae</taxon>
        <taxon>Pentapetalae</taxon>
        <taxon>rosids</taxon>
        <taxon>fabids</taxon>
        <taxon>Rosales</taxon>
        <taxon>Rosaceae</taxon>
        <taxon>Amygdaloideae</taxon>
        <taxon>Amygdaleae</taxon>
        <taxon>Prunus</taxon>
    </lineage>
</organism>
<dbReference type="RefSeq" id="XP_021813542.1">
    <property type="nucleotide sequence ID" value="XM_021957850.1"/>
</dbReference>
<dbReference type="Pfam" id="PF10551">
    <property type="entry name" value="MULE"/>
    <property type="match status" value="1"/>
</dbReference>
<dbReference type="PANTHER" id="PTHR31973">
    <property type="entry name" value="POLYPROTEIN, PUTATIVE-RELATED"/>
    <property type="match status" value="1"/>
</dbReference>
<protein>
    <submittedName>
        <fullName evidence="4">Uncharacterized protein LOC110756416</fullName>
    </submittedName>
</protein>
<gene>
    <name evidence="4" type="primary">LOC110756416</name>
</gene>
<feature type="region of interest" description="Disordered" evidence="1">
    <location>
        <begin position="165"/>
        <end position="202"/>
    </location>
</feature>
<feature type="compositionally biased region" description="Acidic residues" evidence="1">
    <location>
        <begin position="114"/>
        <end position="128"/>
    </location>
</feature>
<proteinExistence type="predicted"/>
<sequence length="682" mass="78515">MAREASVEANHDMFTLEVHHGGYFVDSLYMEEHSILLQAQDYFGAVKLVKGSQLFVLYITENPAPRPLNVQSPIFSAYGENVEDYEDVAPGYDADEENGQYDFVDVDIEEEFGEAEEEYGEVEVESDEAEKGGEDEKEVGDFIDSEFEQSDEEDKMNFHRYIVTEEQDDGHKEPGEGETDGYNASDLGSLHEDTEDEDDKKRGLRQQKFKQYNKQHYLLDPKFHLGLEFPNMQECREAIKYYACKCARILRFVKNEPNKVRLGEKAKRHSKSDKSKRHGKGEEGEDELEDCPWLLYVAHVGKGPTIRVKTYHPIHTCGRSQRTRFATSQWLAKRFDEDLRTNPNMDQCYKAKNLATERIQGSIEEQNAKLWDYYGELKRQNPRSTILVKTSLWGDDPVFERFYICFAQLRKGFIEGCRTMVGFDRAFIKGQHPGQLLSVVGINANNGMFPIAFAVVETESRDTWTWFLDIFFNDVRVRGTGNGWVFITDKQKGLGQAIEALKPDAEHRHCVRHLHNNFKVAGHGSLALKQRLWAATKSTTLPWWEAEMDNIMEISAPAHAWLKNRPAIHWSRSHFSTRIKCDILLNNLCECFNSAILEARDKPIITMVERIRTYLMLRVARQNEVKWTQRVGPRIFQIIEKNLKDSGSCIAQNAGGNRFQVTHMLGGQYAVDLNIHSCTCRK</sequence>
<name>A0A6P5SGZ4_PRUAV</name>
<feature type="domain" description="MULE transposase" evidence="2">
    <location>
        <begin position="421"/>
        <end position="517"/>
    </location>
</feature>
<keyword evidence="3" id="KW-1185">Reference proteome</keyword>
<dbReference type="GeneID" id="110756416"/>
<accession>A0A6P5SGZ4</accession>
<feature type="region of interest" description="Disordered" evidence="1">
    <location>
        <begin position="262"/>
        <end position="285"/>
    </location>
</feature>
<evidence type="ECO:0000313" key="3">
    <source>
        <dbReference type="Proteomes" id="UP000515124"/>
    </source>
</evidence>
<evidence type="ECO:0000256" key="1">
    <source>
        <dbReference type="SAM" id="MobiDB-lite"/>
    </source>
</evidence>
<evidence type="ECO:0000313" key="4">
    <source>
        <dbReference type="RefSeq" id="XP_021813542.1"/>
    </source>
</evidence>
<dbReference type="AlphaFoldDB" id="A0A6P5SGZ4"/>
<dbReference type="PANTHER" id="PTHR31973:SF199">
    <property type="entry name" value="SWIM-TYPE DOMAIN-CONTAINING PROTEIN"/>
    <property type="match status" value="1"/>
</dbReference>
<dbReference type="KEGG" id="pavi:110756416"/>
<reference evidence="4" key="1">
    <citation type="submission" date="2025-08" db="UniProtKB">
        <authorList>
            <consortium name="RefSeq"/>
        </authorList>
    </citation>
    <scope>IDENTIFICATION</scope>
</reference>
<dbReference type="InterPro" id="IPR018289">
    <property type="entry name" value="MULE_transposase_dom"/>
</dbReference>